<reference evidence="2 3" key="1">
    <citation type="submission" date="2015-07" db="EMBL/GenBank/DDBJ databases">
        <title>The genome of Dufourea novaeangliae.</title>
        <authorList>
            <person name="Pan H."/>
            <person name="Kapheim K."/>
        </authorList>
    </citation>
    <scope>NUCLEOTIDE SEQUENCE [LARGE SCALE GENOMIC DNA]</scope>
    <source>
        <strain evidence="2">0120121106</strain>
        <tissue evidence="2">Whole body</tissue>
    </source>
</reference>
<accession>A0A154PC80</accession>
<evidence type="ECO:0000256" key="1">
    <source>
        <dbReference type="SAM" id="MobiDB-lite"/>
    </source>
</evidence>
<gene>
    <name evidence="2" type="ORF">WN55_11130</name>
</gene>
<feature type="compositionally biased region" description="Basic and acidic residues" evidence="1">
    <location>
        <begin position="136"/>
        <end position="156"/>
    </location>
</feature>
<protein>
    <submittedName>
        <fullName evidence="2">Uncharacterized protein</fullName>
    </submittedName>
</protein>
<feature type="region of interest" description="Disordered" evidence="1">
    <location>
        <begin position="132"/>
        <end position="163"/>
    </location>
</feature>
<dbReference type="EMBL" id="KQ434869">
    <property type="protein sequence ID" value="KZC09387.1"/>
    <property type="molecule type" value="Genomic_DNA"/>
</dbReference>
<sequence>MKRCCRATAHCLWCRHLWHHRGSFVLDDVVAASRTTHTHTHTHTHTLPCCDYRSLGLIRKQLIRGTTKEPASYQQGVAGGKKFNAGARGEVCGPNIPQTLKHTATPGTANRPELLGCWPTSVSCLQTHISKSQQTWDRDSKAERAHIDKGKSKDPSAVHAAAG</sequence>
<keyword evidence="3" id="KW-1185">Reference proteome</keyword>
<name>A0A154PC80_DUFNO</name>
<organism evidence="2 3">
    <name type="scientific">Dufourea novaeangliae</name>
    <name type="common">Sweat bee</name>
    <dbReference type="NCBI Taxonomy" id="178035"/>
    <lineage>
        <taxon>Eukaryota</taxon>
        <taxon>Metazoa</taxon>
        <taxon>Ecdysozoa</taxon>
        <taxon>Arthropoda</taxon>
        <taxon>Hexapoda</taxon>
        <taxon>Insecta</taxon>
        <taxon>Pterygota</taxon>
        <taxon>Neoptera</taxon>
        <taxon>Endopterygota</taxon>
        <taxon>Hymenoptera</taxon>
        <taxon>Apocrita</taxon>
        <taxon>Aculeata</taxon>
        <taxon>Apoidea</taxon>
        <taxon>Anthophila</taxon>
        <taxon>Halictidae</taxon>
        <taxon>Rophitinae</taxon>
        <taxon>Dufourea</taxon>
    </lineage>
</organism>
<evidence type="ECO:0000313" key="3">
    <source>
        <dbReference type="Proteomes" id="UP000076502"/>
    </source>
</evidence>
<evidence type="ECO:0000313" key="2">
    <source>
        <dbReference type="EMBL" id="KZC09387.1"/>
    </source>
</evidence>
<proteinExistence type="predicted"/>
<dbReference type="AlphaFoldDB" id="A0A154PC80"/>
<dbReference type="Proteomes" id="UP000076502">
    <property type="component" value="Unassembled WGS sequence"/>
</dbReference>